<feature type="region of interest" description="Disordered" evidence="1">
    <location>
        <begin position="45"/>
        <end position="76"/>
    </location>
</feature>
<dbReference type="InterPro" id="IPR046241">
    <property type="entry name" value="DUF6274"/>
</dbReference>
<dbReference type="OrthoDB" id="4328887at2"/>
<proteinExistence type="predicted"/>
<name>A0A1G7EQF7_9ACTN</name>
<dbReference type="EMBL" id="FNAX01000003">
    <property type="protein sequence ID" value="SDE65911.1"/>
    <property type="molecule type" value="Genomic_DNA"/>
</dbReference>
<evidence type="ECO:0000256" key="1">
    <source>
        <dbReference type="SAM" id="MobiDB-lite"/>
    </source>
</evidence>
<evidence type="ECO:0000313" key="2">
    <source>
        <dbReference type="EMBL" id="SDE65911.1"/>
    </source>
</evidence>
<sequence>MTAAASPHATRALLRAHLSAAVGYRHLTGQCPVCRRLLRLAMEPAAPAAGDEEPAVPAAAPLPAEEAEATAVAPGA</sequence>
<evidence type="ECO:0000313" key="3">
    <source>
        <dbReference type="Proteomes" id="UP000198614"/>
    </source>
</evidence>
<gene>
    <name evidence="2" type="ORF">SAMN05216260_10335</name>
</gene>
<protein>
    <submittedName>
        <fullName evidence="2">Uncharacterized protein</fullName>
    </submittedName>
</protein>
<dbReference type="Pfam" id="PF19790">
    <property type="entry name" value="DUF6274"/>
    <property type="match status" value="1"/>
</dbReference>
<dbReference type="Proteomes" id="UP000198614">
    <property type="component" value="Unassembled WGS sequence"/>
</dbReference>
<organism evidence="2 3">
    <name type="scientific">Streptomyces griseoaurantiacus</name>
    <dbReference type="NCBI Taxonomy" id="68213"/>
    <lineage>
        <taxon>Bacteria</taxon>
        <taxon>Bacillati</taxon>
        <taxon>Actinomycetota</taxon>
        <taxon>Actinomycetes</taxon>
        <taxon>Kitasatosporales</taxon>
        <taxon>Streptomycetaceae</taxon>
        <taxon>Streptomyces</taxon>
        <taxon>Streptomyces aurantiacus group</taxon>
    </lineage>
</organism>
<dbReference type="AlphaFoldDB" id="A0A1G7EQF7"/>
<reference evidence="2 3" key="1">
    <citation type="submission" date="2016-10" db="EMBL/GenBank/DDBJ databases">
        <authorList>
            <person name="de Groot N.N."/>
        </authorList>
    </citation>
    <scope>NUCLEOTIDE SEQUENCE [LARGE SCALE GENOMIC DNA]</scope>
    <source>
        <strain evidence="2 3">CGMCC 4.1859</strain>
    </source>
</reference>
<accession>A0A1G7EQF7</accession>